<dbReference type="AlphaFoldDB" id="A0AAQ3XGX2"/>
<dbReference type="PANTHER" id="PTHR47989:SF2">
    <property type="entry name" value="SERINE_THREONINE-PROTEIN KINASE PBL7-RELATED"/>
    <property type="match status" value="1"/>
</dbReference>
<evidence type="ECO:0000256" key="8">
    <source>
        <dbReference type="SAM" id="MobiDB-lite"/>
    </source>
</evidence>
<evidence type="ECO:0000256" key="6">
    <source>
        <dbReference type="PROSITE-ProRule" id="PRU10141"/>
    </source>
</evidence>
<dbReference type="GO" id="GO:0005524">
    <property type="term" value="F:ATP binding"/>
    <property type="evidence" value="ECO:0007669"/>
    <property type="project" value="UniProtKB-UniRule"/>
</dbReference>
<keyword evidence="4" id="KW-0418">Kinase</keyword>
<proteinExistence type="inferred from homology"/>
<feature type="compositionally biased region" description="Low complexity" evidence="8">
    <location>
        <begin position="16"/>
        <end position="28"/>
    </location>
</feature>
<evidence type="ECO:0000259" key="10">
    <source>
        <dbReference type="PROSITE" id="PS50011"/>
    </source>
</evidence>
<comment type="similarity">
    <text evidence="7">Belongs to the protein kinase superfamily.</text>
</comment>
<feature type="domain" description="Protein kinase" evidence="10">
    <location>
        <begin position="151"/>
        <end position="447"/>
    </location>
</feature>
<dbReference type="InterPro" id="IPR000719">
    <property type="entry name" value="Prot_kinase_dom"/>
</dbReference>
<sequence length="478" mass="50654">MADAFSPPSPPPAPSPSSAADDVADAPFPLSPWPSPGRGYGDGRANPLFTILPVSALAIALVLLVAVAIILVVTRRARPREADAGGSCSGDGKPGAPASSCGSHNTRSFAGTGCIYAGRLVGFSAAQHQARRSRGAQVFTYRELERATDGFSEGNVVGRGAYGEVFRGRLADGTTAAIKRLRLDQRRQGEREFRIEVDLLSRMDSPFLVGLLGYCADQSHRLLVFEFMPNGSLKSHLHPAAGAAGAGGGGGGGLGLGHQAAPPPLDWQTRLGIALDCARALEFLHEHSSPAVIHRDFKCSNILLDHNYRARVSDLGMAKVGSNKADGQVVTRVLGTTGYLAPEYASTGKLTTKSDVYSYGVVLLELLTGRVPVDTQRPPGQHVLVSWALPRLTNRQKLVQMVDPALKGQFALKDLIQVAAIAAMCVQTKAEYRPLMTDVVQSLIPIAKTTLSCSSTPLRPALHHVIFMNPQCGDKASS</sequence>
<reference evidence="11 12" key="1">
    <citation type="submission" date="2024-02" db="EMBL/GenBank/DDBJ databases">
        <title>High-quality chromosome-scale genome assembly of Pensacola bahiagrass (Paspalum notatum Flugge var. saurae).</title>
        <authorList>
            <person name="Vega J.M."/>
            <person name="Podio M."/>
            <person name="Orjuela J."/>
            <person name="Siena L.A."/>
            <person name="Pessino S.C."/>
            <person name="Combes M.C."/>
            <person name="Mariac C."/>
            <person name="Albertini E."/>
            <person name="Pupilli F."/>
            <person name="Ortiz J.P.A."/>
            <person name="Leblanc O."/>
        </authorList>
    </citation>
    <scope>NUCLEOTIDE SEQUENCE [LARGE SCALE GENOMIC DNA]</scope>
    <source>
        <strain evidence="11">R1</strain>
        <tissue evidence="11">Leaf</tissue>
    </source>
</reference>
<evidence type="ECO:0000313" key="11">
    <source>
        <dbReference type="EMBL" id="WVZ98428.1"/>
    </source>
</evidence>
<keyword evidence="1 7" id="KW-0723">Serine/threonine-protein kinase</keyword>
<dbReference type="InterPro" id="IPR001245">
    <property type="entry name" value="Ser-Thr/Tyr_kinase_cat_dom"/>
</dbReference>
<evidence type="ECO:0000256" key="4">
    <source>
        <dbReference type="ARBA" id="ARBA00022777"/>
    </source>
</evidence>
<feature type="binding site" evidence="6">
    <location>
        <position position="179"/>
    </location>
    <ligand>
        <name>ATP</name>
        <dbReference type="ChEBI" id="CHEBI:30616"/>
    </ligand>
</feature>
<dbReference type="SUPFAM" id="SSF56112">
    <property type="entry name" value="Protein kinase-like (PK-like)"/>
    <property type="match status" value="1"/>
</dbReference>
<gene>
    <name evidence="11" type="ORF">U9M48_043874</name>
</gene>
<dbReference type="Gene3D" id="1.10.510.10">
    <property type="entry name" value="Transferase(Phosphotransferase) domain 1"/>
    <property type="match status" value="1"/>
</dbReference>
<accession>A0AAQ3XGX2</accession>
<evidence type="ECO:0000256" key="9">
    <source>
        <dbReference type="SAM" id="Phobius"/>
    </source>
</evidence>
<organism evidence="11 12">
    <name type="scientific">Paspalum notatum var. saurae</name>
    <dbReference type="NCBI Taxonomy" id="547442"/>
    <lineage>
        <taxon>Eukaryota</taxon>
        <taxon>Viridiplantae</taxon>
        <taxon>Streptophyta</taxon>
        <taxon>Embryophyta</taxon>
        <taxon>Tracheophyta</taxon>
        <taxon>Spermatophyta</taxon>
        <taxon>Magnoliopsida</taxon>
        <taxon>Liliopsida</taxon>
        <taxon>Poales</taxon>
        <taxon>Poaceae</taxon>
        <taxon>PACMAD clade</taxon>
        <taxon>Panicoideae</taxon>
        <taxon>Andropogonodae</taxon>
        <taxon>Paspaleae</taxon>
        <taxon>Paspalinae</taxon>
        <taxon>Paspalum</taxon>
    </lineage>
</organism>
<evidence type="ECO:0000256" key="7">
    <source>
        <dbReference type="RuleBase" id="RU000304"/>
    </source>
</evidence>
<keyword evidence="9" id="KW-0472">Membrane</keyword>
<dbReference type="EMBL" id="CP144754">
    <property type="protein sequence ID" value="WVZ98428.1"/>
    <property type="molecule type" value="Genomic_DNA"/>
</dbReference>
<keyword evidence="2" id="KW-0808">Transferase</keyword>
<evidence type="ECO:0000256" key="1">
    <source>
        <dbReference type="ARBA" id="ARBA00022527"/>
    </source>
</evidence>
<dbReference type="Pfam" id="PF07714">
    <property type="entry name" value="PK_Tyr_Ser-Thr"/>
    <property type="match status" value="1"/>
</dbReference>
<dbReference type="PROSITE" id="PS00107">
    <property type="entry name" value="PROTEIN_KINASE_ATP"/>
    <property type="match status" value="1"/>
</dbReference>
<evidence type="ECO:0000256" key="5">
    <source>
        <dbReference type="ARBA" id="ARBA00022840"/>
    </source>
</evidence>
<dbReference type="Gene3D" id="3.30.200.20">
    <property type="entry name" value="Phosphorylase Kinase, domain 1"/>
    <property type="match status" value="1"/>
</dbReference>
<dbReference type="GO" id="GO:0004674">
    <property type="term" value="F:protein serine/threonine kinase activity"/>
    <property type="evidence" value="ECO:0007669"/>
    <property type="project" value="UniProtKB-KW"/>
</dbReference>
<keyword evidence="12" id="KW-1185">Reference proteome</keyword>
<dbReference type="InterPro" id="IPR008271">
    <property type="entry name" value="Ser/Thr_kinase_AS"/>
</dbReference>
<dbReference type="Proteomes" id="UP001341281">
    <property type="component" value="Chromosome 10"/>
</dbReference>
<keyword evidence="9" id="KW-0812">Transmembrane</keyword>
<dbReference type="InterPro" id="IPR017441">
    <property type="entry name" value="Protein_kinase_ATP_BS"/>
</dbReference>
<dbReference type="InterPro" id="IPR011009">
    <property type="entry name" value="Kinase-like_dom_sf"/>
</dbReference>
<protein>
    <recommendedName>
        <fullName evidence="10">Protein kinase domain-containing protein</fullName>
    </recommendedName>
</protein>
<keyword evidence="9" id="KW-1133">Transmembrane helix</keyword>
<evidence type="ECO:0000313" key="12">
    <source>
        <dbReference type="Proteomes" id="UP001341281"/>
    </source>
</evidence>
<name>A0AAQ3XGX2_PASNO</name>
<dbReference type="FunFam" id="3.30.200.20:FF:000178">
    <property type="entry name" value="serine/threonine-protein kinase PBS1-like"/>
    <property type="match status" value="1"/>
</dbReference>
<feature type="region of interest" description="Disordered" evidence="8">
    <location>
        <begin position="81"/>
        <end position="103"/>
    </location>
</feature>
<dbReference type="CDD" id="cd14066">
    <property type="entry name" value="STKc_IRAK"/>
    <property type="match status" value="1"/>
</dbReference>
<keyword evidence="5 6" id="KW-0067">ATP-binding</keyword>
<dbReference type="FunFam" id="1.10.510.10:FF:000051">
    <property type="entry name" value="Receptor-like serine/threonine-protein kinase ALE2"/>
    <property type="match status" value="1"/>
</dbReference>
<evidence type="ECO:0000256" key="3">
    <source>
        <dbReference type="ARBA" id="ARBA00022741"/>
    </source>
</evidence>
<keyword evidence="3 6" id="KW-0547">Nucleotide-binding</keyword>
<feature type="region of interest" description="Disordered" evidence="8">
    <location>
        <begin position="1"/>
        <end position="35"/>
    </location>
</feature>
<dbReference type="PROSITE" id="PS00108">
    <property type="entry name" value="PROTEIN_KINASE_ST"/>
    <property type="match status" value="1"/>
</dbReference>
<dbReference type="PROSITE" id="PS50011">
    <property type="entry name" value="PROTEIN_KINASE_DOM"/>
    <property type="match status" value="1"/>
</dbReference>
<feature type="transmembrane region" description="Helical" evidence="9">
    <location>
        <begin position="48"/>
        <end position="73"/>
    </location>
</feature>
<evidence type="ECO:0000256" key="2">
    <source>
        <dbReference type="ARBA" id="ARBA00022679"/>
    </source>
</evidence>
<dbReference type="PANTHER" id="PTHR47989">
    <property type="entry name" value="OS01G0750732 PROTEIN"/>
    <property type="match status" value="1"/>
</dbReference>